<dbReference type="EMBL" id="JAWJZF010000517">
    <property type="protein sequence ID" value="MDX2297041.1"/>
    <property type="molecule type" value="Genomic_DNA"/>
</dbReference>
<dbReference type="InterPro" id="IPR017853">
    <property type="entry name" value="GH"/>
</dbReference>
<keyword evidence="8" id="KW-0624">Polysaccharide degradation</keyword>
<keyword evidence="7 9" id="KW-0326">Glycosidase</keyword>
<evidence type="ECO:0000256" key="6">
    <source>
        <dbReference type="ARBA" id="ARBA00023277"/>
    </source>
</evidence>
<dbReference type="PANTHER" id="PTHR10353">
    <property type="entry name" value="GLYCOSYL HYDROLASE"/>
    <property type="match status" value="1"/>
</dbReference>
<comment type="similarity">
    <text evidence="2 9">Belongs to the glycosyl hydrolase 1 family.</text>
</comment>
<sequence length="465" mass="50858">MSDFPVFPPGFEFGAATSAYQIEGGTRDDGRGPSIWDTFSRRAGAVSDGTSGETACDHYHRHREDVALLADLGVSVYRFSVAWPRVQPSGSGPVNARGLDFYARLVDDLLEAGIKPVATLYHWDLPQPLEDRGGWRSRGTAERFAEYTALVAERLGDRVARWITLNEPWCSAFLGYANGEHAPGAREGTPALAAAHHLLVGHGLAMGALRAAGVREAGISLNLDRVRPATPDPADAEAALRAETQRNLMWTDPLLTGRYAPGEPDTFGELIERQDFRREGDLALVSAPMDFLGLNYYTPSTVRAAPWREPDPARRTAMDNRFEGVDHPGVRHTAMGWAVVPDALRDLLVSLRDRYGALLPPIHITENGSAEHDVPAADGIVHDADRIAYLESHLRAAAAAIADGVDLRGYTAWSLLDNFEWAFGHSRRFGLVHVDFPTGTRTPKASYHWYKAAIAASAAREHRGE</sequence>
<dbReference type="InterPro" id="IPR001360">
    <property type="entry name" value="Glyco_hydro_1"/>
</dbReference>
<protein>
    <recommendedName>
        <fullName evidence="3 9">Beta-glucosidase</fullName>
        <ecNumber evidence="3 9">3.2.1.21</ecNumber>
    </recommendedName>
</protein>
<dbReference type="Pfam" id="PF00232">
    <property type="entry name" value="Glyco_hydro_1"/>
    <property type="match status" value="1"/>
</dbReference>
<organism evidence="10 11">
    <name type="scientific">Streptomyces roseolus</name>
    <dbReference type="NCBI Taxonomy" id="67358"/>
    <lineage>
        <taxon>Bacteria</taxon>
        <taxon>Bacillati</taxon>
        <taxon>Actinomycetota</taxon>
        <taxon>Actinomycetes</taxon>
        <taxon>Kitasatosporales</taxon>
        <taxon>Streptomycetaceae</taxon>
        <taxon>Streptomyces</taxon>
    </lineage>
</organism>
<gene>
    <name evidence="10" type="ORF">R2363_33305</name>
</gene>
<dbReference type="RefSeq" id="WP_319013194.1">
    <property type="nucleotide sequence ID" value="NZ_JAWJZF010000517.1"/>
</dbReference>
<evidence type="ECO:0000256" key="7">
    <source>
        <dbReference type="ARBA" id="ARBA00023295"/>
    </source>
</evidence>
<dbReference type="Gene3D" id="3.20.20.80">
    <property type="entry name" value="Glycosidases"/>
    <property type="match status" value="1"/>
</dbReference>
<evidence type="ECO:0000256" key="9">
    <source>
        <dbReference type="RuleBase" id="RU361175"/>
    </source>
</evidence>
<dbReference type="SUPFAM" id="SSF51445">
    <property type="entry name" value="(Trans)glycosidases"/>
    <property type="match status" value="1"/>
</dbReference>
<comment type="catalytic activity">
    <reaction evidence="1 9">
        <text>Hydrolysis of terminal, non-reducing beta-D-glucosyl residues with release of beta-D-glucose.</text>
        <dbReference type="EC" id="3.2.1.21"/>
    </reaction>
</comment>
<dbReference type="PRINTS" id="PR00131">
    <property type="entry name" value="GLHYDRLASE1"/>
</dbReference>
<evidence type="ECO:0000313" key="10">
    <source>
        <dbReference type="EMBL" id="MDX2297041.1"/>
    </source>
</evidence>
<evidence type="ECO:0000256" key="8">
    <source>
        <dbReference type="ARBA" id="ARBA00023326"/>
    </source>
</evidence>
<evidence type="ECO:0000256" key="5">
    <source>
        <dbReference type="ARBA" id="ARBA00023001"/>
    </source>
</evidence>
<dbReference type="PANTHER" id="PTHR10353:SF36">
    <property type="entry name" value="LP05116P"/>
    <property type="match status" value="1"/>
</dbReference>
<comment type="caution">
    <text evidence="10">The sequence shown here is derived from an EMBL/GenBank/DDBJ whole genome shotgun (WGS) entry which is preliminary data.</text>
</comment>
<dbReference type="EC" id="3.2.1.21" evidence="3 9"/>
<dbReference type="InterPro" id="IPR017736">
    <property type="entry name" value="Glyco_hydro_1_beta-glucosidase"/>
</dbReference>
<keyword evidence="11" id="KW-1185">Reference proteome</keyword>
<dbReference type="PROSITE" id="PS00653">
    <property type="entry name" value="GLYCOSYL_HYDROL_F1_2"/>
    <property type="match status" value="1"/>
</dbReference>
<evidence type="ECO:0000313" key="11">
    <source>
        <dbReference type="Proteomes" id="UP001278571"/>
    </source>
</evidence>
<evidence type="ECO:0000256" key="2">
    <source>
        <dbReference type="ARBA" id="ARBA00010838"/>
    </source>
</evidence>
<accession>A0ABU4KH02</accession>
<dbReference type="InterPro" id="IPR033132">
    <property type="entry name" value="GH_1_N_CS"/>
</dbReference>
<reference evidence="10 11" key="1">
    <citation type="submission" date="2023-10" db="EMBL/GenBank/DDBJ databases">
        <authorList>
            <person name="Wang X.X."/>
        </authorList>
    </citation>
    <scope>NUCLEOTIDE SEQUENCE [LARGE SCALE GENOMIC DNA]</scope>
    <source>
        <strain evidence="10 11">NBRC 12816</strain>
    </source>
</reference>
<keyword evidence="5" id="KW-0136">Cellulose degradation</keyword>
<dbReference type="NCBIfam" id="TIGR03356">
    <property type="entry name" value="BGL"/>
    <property type="match status" value="1"/>
</dbReference>
<dbReference type="Proteomes" id="UP001278571">
    <property type="component" value="Unassembled WGS sequence"/>
</dbReference>
<evidence type="ECO:0000256" key="4">
    <source>
        <dbReference type="ARBA" id="ARBA00022801"/>
    </source>
</evidence>
<evidence type="ECO:0000256" key="1">
    <source>
        <dbReference type="ARBA" id="ARBA00000448"/>
    </source>
</evidence>
<name>A0ABU4KH02_9ACTN</name>
<evidence type="ECO:0000256" key="3">
    <source>
        <dbReference type="ARBA" id="ARBA00012744"/>
    </source>
</evidence>
<proteinExistence type="inferred from homology"/>
<keyword evidence="4 9" id="KW-0378">Hydrolase</keyword>
<keyword evidence="6" id="KW-0119">Carbohydrate metabolism</keyword>
<dbReference type="GO" id="GO:0008422">
    <property type="term" value="F:beta-glucosidase activity"/>
    <property type="evidence" value="ECO:0007669"/>
    <property type="project" value="UniProtKB-EC"/>
</dbReference>